<dbReference type="Proteomes" id="UP000287651">
    <property type="component" value="Unassembled WGS sequence"/>
</dbReference>
<gene>
    <name evidence="2" type="ORF">B296_00034310</name>
</gene>
<sequence length="53" mass="5786">MQSGMCCVTTERVVQSSQSKTEESKGMMVSETSKGKDTKKVALTGQISRRDKS</sequence>
<organism evidence="2 3">
    <name type="scientific">Ensete ventricosum</name>
    <name type="common">Abyssinian banana</name>
    <name type="synonym">Musa ensete</name>
    <dbReference type="NCBI Taxonomy" id="4639"/>
    <lineage>
        <taxon>Eukaryota</taxon>
        <taxon>Viridiplantae</taxon>
        <taxon>Streptophyta</taxon>
        <taxon>Embryophyta</taxon>
        <taxon>Tracheophyta</taxon>
        <taxon>Spermatophyta</taxon>
        <taxon>Magnoliopsida</taxon>
        <taxon>Liliopsida</taxon>
        <taxon>Zingiberales</taxon>
        <taxon>Musaceae</taxon>
        <taxon>Ensete</taxon>
    </lineage>
</organism>
<protein>
    <submittedName>
        <fullName evidence="2">Uncharacterized protein</fullName>
    </submittedName>
</protein>
<evidence type="ECO:0000313" key="3">
    <source>
        <dbReference type="Proteomes" id="UP000287651"/>
    </source>
</evidence>
<reference evidence="2 3" key="1">
    <citation type="journal article" date="2014" name="Agronomy (Basel)">
        <title>A Draft Genome Sequence for Ensete ventricosum, the Drought-Tolerant Tree Against Hunger.</title>
        <authorList>
            <person name="Harrison J."/>
            <person name="Moore K.A."/>
            <person name="Paszkiewicz K."/>
            <person name="Jones T."/>
            <person name="Grant M."/>
            <person name="Ambacheew D."/>
            <person name="Muzemil S."/>
            <person name="Studholme D.J."/>
        </authorList>
    </citation>
    <scope>NUCLEOTIDE SEQUENCE [LARGE SCALE GENOMIC DNA]</scope>
</reference>
<comment type="caution">
    <text evidence="2">The sequence shown here is derived from an EMBL/GenBank/DDBJ whole genome shotgun (WGS) entry which is preliminary data.</text>
</comment>
<evidence type="ECO:0000313" key="2">
    <source>
        <dbReference type="EMBL" id="RRT50136.1"/>
    </source>
</evidence>
<evidence type="ECO:0000256" key="1">
    <source>
        <dbReference type="SAM" id="MobiDB-lite"/>
    </source>
</evidence>
<proteinExistence type="predicted"/>
<name>A0A426YEK2_ENSVE</name>
<dbReference type="AlphaFoldDB" id="A0A426YEK2"/>
<accession>A0A426YEK2</accession>
<dbReference type="EMBL" id="AMZH03012934">
    <property type="protein sequence ID" value="RRT50136.1"/>
    <property type="molecule type" value="Genomic_DNA"/>
</dbReference>
<feature type="region of interest" description="Disordered" evidence="1">
    <location>
        <begin position="1"/>
        <end position="53"/>
    </location>
</feature>